<dbReference type="SMART" id="SM00346">
    <property type="entry name" value="HTH_ICLR"/>
    <property type="match status" value="1"/>
</dbReference>
<evidence type="ECO:0000256" key="3">
    <source>
        <dbReference type="ARBA" id="ARBA00023163"/>
    </source>
</evidence>
<dbReference type="PANTHER" id="PTHR30136:SF24">
    <property type="entry name" value="HTH-TYPE TRANSCRIPTIONAL REPRESSOR ALLR"/>
    <property type="match status" value="1"/>
</dbReference>
<dbReference type="InterPro" id="IPR014757">
    <property type="entry name" value="Tscrpt_reg_IclR_C"/>
</dbReference>
<dbReference type="Gene3D" id="1.10.10.10">
    <property type="entry name" value="Winged helix-like DNA-binding domain superfamily/Winged helix DNA-binding domain"/>
    <property type="match status" value="1"/>
</dbReference>
<evidence type="ECO:0000313" key="8">
    <source>
        <dbReference type="Proteomes" id="UP000199095"/>
    </source>
</evidence>
<dbReference type="EMBL" id="FOHJ01000001">
    <property type="protein sequence ID" value="SES77676.1"/>
    <property type="molecule type" value="Genomic_DNA"/>
</dbReference>
<keyword evidence="4" id="KW-0175">Coiled coil</keyword>
<name>A0A1H9Z7W0_9BACI</name>
<dbReference type="InterPro" id="IPR036390">
    <property type="entry name" value="WH_DNA-bd_sf"/>
</dbReference>
<evidence type="ECO:0000256" key="2">
    <source>
        <dbReference type="ARBA" id="ARBA00023125"/>
    </source>
</evidence>
<feature type="coiled-coil region" evidence="4">
    <location>
        <begin position="161"/>
        <end position="188"/>
    </location>
</feature>
<dbReference type="SUPFAM" id="SSF55781">
    <property type="entry name" value="GAF domain-like"/>
    <property type="match status" value="1"/>
</dbReference>
<feature type="domain" description="IclR-ED" evidence="6">
    <location>
        <begin position="70"/>
        <end position="253"/>
    </location>
</feature>
<dbReference type="STRING" id="237682.SAMN05421676_101423"/>
<gene>
    <name evidence="7" type="ORF">SAMN05421676_101423</name>
</gene>
<protein>
    <submittedName>
        <fullName evidence="7">DNA-binding transcriptional regulator, IclR family</fullName>
    </submittedName>
</protein>
<dbReference type="AlphaFoldDB" id="A0A1H9Z7W0"/>
<dbReference type="PANTHER" id="PTHR30136">
    <property type="entry name" value="HELIX-TURN-HELIX TRANSCRIPTIONAL REGULATOR, ICLR FAMILY"/>
    <property type="match status" value="1"/>
</dbReference>
<evidence type="ECO:0000256" key="4">
    <source>
        <dbReference type="SAM" id="Coils"/>
    </source>
</evidence>
<sequence>MYTMSRSLIKAIKLLDCFKDKLEMTLYELVEESNLPKTTVFRLVSSLEEAGLLVKVKRSSHDVKYRLGLKLLELGKRVSEQLEYRKLALPYMRELNQKLNELVHMAVVEGDEAVYVEKLDSTKPVRLVIQIGGRSPLYAGSAPKLLLAHMNDDDRDNYLQNIEFEKITENTIENVEELKRELAEIKRKGYSISQAEHYRDTMGFSYPIKDFNGETIAALGVSIPITDYSKEREEMILRETGKTAERISRELGYW</sequence>
<reference evidence="8" key="1">
    <citation type="submission" date="2016-10" db="EMBL/GenBank/DDBJ databases">
        <authorList>
            <person name="Varghese N."/>
            <person name="Submissions S."/>
        </authorList>
    </citation>
    <scope>NUCLEOTIDE SEQUENCE [LARGE SCALE GENOMIC DNA]</scope>
    <source>
        <strain evidence="8">CGMCC 1.3566</strain>
    </source>
</reference>
<keyword evidence="3" id="KW-0804">Transcription</keyword>
<dbReference type="InterPro" id="IPR050707">
    <property type="entry name" value="HTH_MetabolicPath_Reg"/>
</dbReference>
<dbReference type="InterPro" id="IPR029016">
    <property type="entry name" value="GAF-like_dom_sf"/>
</dbReference>
<dbReference type="PROSITE" id="PS51077">
    <property type="entry name" value="HTH_ICLR"/>
    <property type="match status" value="1"/>
</dbReference>
<evidence type="ECO:0000313" key="7">
    <source>
        <dbReference type="EMBL" id="SES77676.1"/>
    </source>
</evidence>
<dbReference type="SUPFAM" id="SSF46785">
    <property type="entry name" value="Winged helix' DNA-binding domain"/>
    <property type="match status" value="1"/>
</dbReference>
<dbReference type="OrthoDB" id="9791752at2"/>
<keyword evidence="1" id="KW-0805">Transcription regulation</keyword>
<dbReference type="InterPro" id="IPR005471">
    <property type="entry name" value="Tscrpt_reg_IclR_N"/>
</dbReference>
<dbReference type="Proteomes" id="UP000199095">
    <property type="component" value="Unassembled WGS sequence"/>
</dbReference>
<accession>A0A1H9Z7W0</accession>
<dbReference type="Gene3D" id="3.30.450.40">
    <property type="match status" value="1"/>
</dbReference>
<dbReference type="Pfam" id="PF09339">
    <property type="entry name" value="HTH_IclR"/>
    <property type="match status" value="1"/>
</dbReference>
<dbReference type="GO" id="GO:0045892">
    <property type="term" value="P:negative regulation of DNA-templated transcription"/>
    <property type="evidence" value="ECO:0007669"/>
    <property type="project" value="TreeGrafter"/>
</dbReference>
<evidence type="ECO:0000259" key="6">
    <source>
        <dbReference type="PROSITE" id="PS51078"/>
    </source>
</evidence>
<dbReference type="Pfam" id="PF01614">
    <property type="entry name" value="IclR_C"/>
    <property type="match status" value="1"/>
</dbReference>
<dbReference type="GO" id="GO:0003677">
    <property type="term" value="F:DNA binding"/>
    <property type="evidence" value="ECO:0007669"/>
    <property type="project" value="UniProtKB-KW"/>
</dbReference>
<dbReference type="InterPro" id="IPR036388">
    <property type="entry name" value="WH-like_DNA-bd_sf"/>
</dbReference>
<dbReference type="GO" id="GO:0003700">
    <property type="term" value="F:DNA-binding transcription factor activity"/>
    <property type="evidence" value="ECO:0007669"/>
    <property type="project" value="TreeGrafter"/>
</dbReference>
<keyword evidence="2 7" id="KW-0238">DNA-binding</keyword>
<evidence type="ECO:0000256" key="1">
    <source>
        <dbReference type="ARBA" id="ARBA00023015"/>
    </source>
</evidence>
<organism evidence="7 8">
    <name type="scientific">Salinibacillus kushneri</name>
    <dbReference type="NCBI Taxonomy" id="237682"/>
    <lineage>
        <taxon>Bacteria</taxon>
        <taxon>Bacillati</taxon>
        <taxon>Bacillota</taxon>
        <taxon>Bacilli</taxon>
        <taxon>Bacillales</taxon>
        <taxon>Bacillaceae</taxon>
        <taxon>Salinibacillus</taxon>
    </lineage>
</organism>
<keyword evidence="8" id="KW-1185">Reference proteome</keyword>
<evidence type="ECO:0000259" key="5">
    <source>
        <dbReference type="PROSITE" id="PS51077"/>
    </source>
</evidence>
<dbReference type="PROSITE" id="PS51078">
    <property type="entry name" value="ICLR_ED"/>
    <property type="match status" value="1"/>
</dbReference>
<proteinExistence type="predicted"/>
<feature type="domain" description="HTH iclR-type" evidence="5">
    <location>
        <begin position="5"/>
        <end position="69"/>
    </location>
</feature>